<organism evidence="8">
    <name type="scientific">Arabidopsis lyrata subsp. lyrata</name>
    <name type="common">Lyre-leaved rock-cress</name>
    <dbReference type="NCBI Taxonomy" id="81972"/>
    <lineage>
        <taxon>Eukaryota</taxon>
        <taxon>Viridiplantae</taxon>
        <taxon>Streptophyta</taxon>
        <taxon>Embryophyta</taxon>
        <taxon>Tracheophyta</taxon>
        <taxon>Spermatophyta</taxon>
        <taxon>Magnoliopsida</taxon>
        <taxon>eudicotyledons</taxon>
        <taxon>Gunneridae</taxon>
        <taxon>Pentapetalae</taxon>
        <taxon>rosids</taxon>
        <taxon>malvids</taxon>
        <taxon>Brassicales</taxon>
        <taxon>Brassicaceae</taxon>
        <taxon>Camelineae</taxon>
        <taxon>Arabidopsis</taxon>
    </lineage>
</organism>
<keyword evidence="2" id="KW-0833">Ubl conjugation pathway</keyword>
<sequence>MNSVSADQRKSFGDDADADPICNKSIIFPNRVVALANRFEKKDRMSNLKSLLICLFKSTTLPLKAHKFPLISKCGYMSSIELKPSTSENGYHLKLENFPGGADTFETVLKFCYNLPLDLSPLNVAPLRCASEYLYMTEEFEAGNLISKTEAFITFVVLSSWRDTFTVLRSCANLSPWVENLQIVRRCCDLLAWKACNDNNKPEDVVDSNDRCLYSDVATLGIDHFMRVITTMKARRAKPDIAGKIIMKYAENFLPIIDDDLEGIRGYGERMEESSSLGCQEHKETIESLVSVLPPQSGAVSCHFLLRMLKTAIVYSASPALISDLEKRVGMALEDANVCDLLIPNFKNEDQQKGARIFEYFLMHEQQQVLGKPSITKLLDNYLAEIAKDPCLPITKFQVLAEMLPENAWKCHDGLYRAIDMFLKVTHPSLSEHDRRRLCKTMNCEKLSLDACLHAAQNDRLPLRTIVQINTQVLFSEQRRRKKILKVVRINKCLEIMKSRHALKEELENVKKKMAELQNDYNELQKEYEKLSSKQKSSHNWGLRWQKVKKSFQIKHEDDETRDGARRRSSTGPRTSLRRRMSMS</sequence>
<gene>
    <name evidence="7" type="ORF">ARALYDRAFT_660867</name>
</gene>
<proteinExistence type="inferred from homology"/>
<dbReference type="eggNOG" id="ENOG502QR2D">
    <property type="taxonomic scope" value="Eukaryota"/>
</dbReference>
<keyword evidence="8" id="KW-1185">Reference proteome</keyword>
<dbReference type="HOGENOM" id="CLU_005994_6_2_1"/>
<evidence type="ECO:0000256" key="4">
    <source>
        <dbReference type="SAM" id="Coils"/>
    </source>
</evidence>
<dbReference type="PROSITE" id="PS51649">
    <property type="entry name" value="NPH3"/>
    <property type="match status" value="1"/>
</dbReference>
<feature type="domain" description="NPH3" evidence="6">
    <location>
        <begin position="211"/>
        <end position="476"/>
    </location>
</feature>
<dbReference type="UniPathway" id="UPA00143"/>
<protein>
    <submittedName>
        <fullName evidence="7">Predicted protein</fullName>
    </submittedName>
</protein>
<dbReference type="STRING" id="81972.D7M2V1"/>
<evidence type="ECO:0000313" key="7">
    <source>
        <dbReference type="EMBL" id="EFH49706.1"/>
    </source>
</evidence>
<dbReference type="EMBL" id="GL348718">
    <property type="protein sequence ID" value="EFH49706.1"/>
    <property type="molecule type" value="Genomic_DNA"/>
</dbReference>
<dbReference type="PANTHER" id="PTHR32370">
    <property type="entry name" value="OS12G0117600 PROTEIN"/>
    <property type="match status" value="1"/>
</dbReference>
<name>D7M2V1_ARALL</name>
<feature type="region of interest" description="Disordered" evidence="5">
    <location>
        <begin position="554"/>
        <end position="584"/>
    </location>
</feature>
<dbReference type="InterPro" id="IPR011333">
    <property type="entry name" value="SKP1/BTB/POZ_sf"/>
</dbReference>
<evidence type="ECO:0000256" key="5">
    <source>
        <dbReference type="SAM" id="MobiDB-lite"/>
    </source>
</evidence>
<evidence type="ECO:0000256" key="2">
    <source>
        <dbReference type="ARBA" id="ARBA00022786"/>
    </source>
</evidence>
<comment type="pathway">
    <text evidence="1">Protein modification; protein ubiquitination.</text>
</comment>
<dbReference type="GO" id="GO:0016567">
    <property type="term" value="P:protein ubiquitination"/>
    <property type="evidence" value="ECO:0007669"/>
    <property type="project" value="UniProtKB-UniPathway"/>
</dbReference>
<dbReference type="Proteomes" id="UP000008694">
    <property type="component" value="Unassembled WGS sequence"/>
</dbReference>
<evidence type="ECO:0000313" key="8">
    <source>
        <dbReference type="Proteomes" id="UP000008694"/>
    </source>
</evidence>
<feature type="coiled-coil region" evidence="4">
    <location>
        <begin position="493"/>
        <end position="534"/>
    </location>
</feature>
<evidence type="ECO:0000256" key="3">
    <source>
        <dbReference type="PROSITE-ProRule" id="PRU00982"/>
    </source>
</evidence>
<dbReference type="Pfam" id="PF03000">
    <property type="entry name" value="NPH3"/>
    <property type="match status" value="1"/>
</dbReference>
<accession>D7M2V1</accession>
<evidence type="ECO:0000256" key="1">
    <source>
        <dbReference type="ARBA" id="ARBA00004906"/>
    </source>
</evidence>
<dbReference type="InterPro" id="IPR027356">
    <property type="entry name" value="NPH3_dom"/>
</dbReference>
<evidence type="ECO:0000259" key="6">
    <source>
        <dbReference type="PROSITE" id="PS51649"/>
    </source>
</evidence>
<dbReference type="AlphaFoldDB" id="D7M2V1"/>
<dbReference type="SUPFAM" id="SSF54695">
    <property type="entry name" value="POZ domain"/>
    <property type="match status" value="1"/>
</dbReference>
<feature type="compositionally biased region" description="Basic and acidic residues" evidence="5">
    <location>
        <begin position="554"/>
        <end position="566"/>
    </location>
</feature>
<dbReference type="Gene3D" id="3.30.710.10">
    <property type="entry name" value="Potassium Channel Kv1.1, Chain A"/>
    <property type="match status" value="1"/>
</dbReference>
<dbReference type="InterPro" id="IPR043454">
    <property type="entry name" value="NPH3/RPT2-like"/>
</dbReference>
<dbReference type="Gramene" id="Al_scaffold_0006_932">
    <property type="protein sequence ID" value="Al_scaffold_0006_932"/>
    <property type="gene ID" value="Al_scaffold_0006_932"/>
</dbReference>
<reference evidence="8" key="1">
    <citation type="journal article" date="2011" name="Nat. Genet.">
        <title>The Arabidopsis lyrata genome sequence and the basis of rapid genome size change.</title>
        <authorList>
            <person name="Hu T.T."/>
            <person name="Pattyn P."/>
            <person name="Bakker E.G."/>
            <person name="Cao J."/>
            <person name="Cheng J.-F."/>
            <person name="Clark R.M."/>
            <person name="Fahlgren N."/>
            <person name="Fawcett J.A."/>
            <person name="Grimwood J."/>
            <person name="Gundlach H."/>
            <person name="Haberer G."/>
            <person name="Hollister J.D."/>
            <person name="Ossowski S."/>
            <person name="Ottilar R.P."/>
            <person name="Salamov A.A."/>
            <person name="Schneeberger K."/>
            <person name="Spannagl M."/>
            <person name="Wang X."/>
            <person name="Yang L."/>
            <person name="Nasrallah M.E."/>
            <person name="Bergelson J."/>
            <person name="Carrington J.C."/>
            <person name="Gaut B.S."/>
            <person name="Schmutz J."/>
            <person name="Mayer K.F.X."/>
            <person name="Van de Peer Y."/>
            <person name="Grigoriev I.V."/>
            <person name="Nordborg M."/>
            <person name="Weigel D."/>
            <person name="Guo Y.-L."/>
        </authorList>
    </citation>
    <scope>NUCLEOTIDE SEQUENCE [LARGE SCALE GENOMIC DNA]</scope>
    <source>
        <strain evidence="8">cv. MN47</strain>
    </source>
</reference>
<keyword evidence="4" id="KW-0175">Coiled coil</keyword>
<comment type="similarity">
    <text evidence="3">Belongs to the NPH3 family.</text>
</comment>